<gene>
    <name evidence="1" type="ORF">ASPZODRAFT_133190</name>
</gene>
<evidence type="ECO:0008006" key="3">
    <source>
        <dbReference type="Google" id="ProtNLM"/>
    </source>
</evidence>
<dbReference type="EMBL" id="KV878343">
    <property type="protein sequence ID" value="OJJ46187.1"/>
    <property type="molecule type" value="Genomic_DNA"/>
</dbReference>
<dbReference type="OrthoDB" id="5414143at2759"/>
<sequence length="340" mass="37344">MGYSIGIPGEDGGGTLGGFFTLSHDGSTHHGFLTNYHVVRPPTSANESVKEKYDRVGTFFSENSEFSEVICFSPRDCRAVSRHLSKYHEELQASWNNFKDEIAIRQEAGARVSTGLQMRHDCAREDIEICGKKQDIVSKMPRTLGKVLISSGKGTSRGRIVDWAFISLDQSDFQRNIMPDTRHFNGPFEGDSHPRFQIKSGYPLTDFGDLVKNEPVFKVGRTTDLTGGICNGVKQLCHWKAADRRRYENGEEVQLGDITEEFVIVGQRKSAGRMEQEIFAENGDSGSILVDASGSVCGLLYAGTAIHAGSLYQGSVGLAMTMSDVRASIKAKGCELGLEQ</sequence>
<organism evidence="1 2">
    <name type="scientific">Penicilliopsis zonata CBS 506.65</name>
    <dbReference type="NCBI Taxonomy" id="1073090"/>
    <lineage>
        <taxon>Eukaryota</taxon>
        <taxon>Fungi</taxon>
        <taxon>Dikarya</taxon>
        <taxon>Ascomycota</taxon>
        <taxon>Pezizomycotina</taxon>
        <taxon>Eurotiomycetes</taxon>
        <taxon>Eurotiomycetidae</taxon>
        <taxon>Eurotiales</taxon>
        <taxon>Aspergillaceae</taxon>
        <taxon>Penicilliopsis</taxon>
    </lineage>
</organism>
<dbReference type="InterPro" id="IPR009003">
    <property type="entry name" value="Peptidase_S1_PA"/>
</dbReference>
<dbReference type="GeneID" id="34609678"/>
<evidence type="ECO:0000313" key="2">
    <source>
        <dbReference type="Proteomes" id="UP000184188"/>
    </source>
</evidence>
<dbReference type="RefSeq" id="XP_022580697.1">
    <property type="nucleotide sequence ID" value="XM_022723213.1"/>
</dbReference>
<accession>A0A1L9SGH2</accession>
<proteinExistence type="predicted"/>
<evidence type="ECO:0000313" key="1">
    <source>
        <dbReference type="EMBL" id="OJJ46187.1"/>
    </source>
</evidence>
<dbReference type="AlphaFoldDB" id="A0A1L9SGH2"/>
<reference evidence="2" key="1">
    <citation type="journal article" date="2017" name="Genome Biol.">
        <title>Comparative genomics reveals high biological diversity and specific adaptations in the industrially and medically important fungal genus Aspergillus.</title>
        <authorList>
            <person name="de Vries R.P."/>
            <person name="Riley R."/>
            <person name="Wiebenga A."/>
            <person name="Aguilar-Osorio G."/>
            <person name="Amillis S."/>
            <person name="Uchima C.A."/>
            <person name="Anderluh G."/>
            <person name="Asadollahi M."/>
            <person name="Askin M."/>
            <person name="Barry K."/>
            <person name="Battaglia E."/>
            <person name="Bayram O."/>
            <person name="Benocci T."/>
            <person name="Braus-Stromeyer S.A."/>
            <person name="Caldana C."/>
            <person name="Canovas D."/>
            <person name="Cerqueira G.C."/>
            <person name="Chen F."/>
            <person name="Chen W."/>
            <person name="Choi C."/>
            <person name="Clum A."/>
            <person name="Dos Santos R.A."/>
            <person name="Damasio A.R."/>
            <person name="Diallinas G."/>
            <person name="Emri T."/>
            <person name="Fekete E."/>
            <person name="Flipphi M."/>
            <person name="Freyberg S."/>
            <person name="Gallo A."/>
            <person name="Gournas C."/>
            <person name="Habgood R."/>
            <person name="Hainaut M."/>
            <person name="Harispe M.L."/>
            <person name="Henrissat B."/>
            <person name="Hilden K.S."/>
            <person name="Hope R."/>
            <person name="Hossain A."/>
            <person name="Karabika E."/>
            <person name="Karaffa L."/>
            <person name="Karanyi Z."/>
            <person name="Krasevec N."/>
            <person name="Kuo A."/>
            <person name="Kusch H."/>
            <person name="LaButti K."/>
            <person name="Lagendijk E.L."/>
            <person name="Lapidus A."/>
            <person name="Levasseur A."/>
            <person name="Lindquist E."/>
            <person name="Lipzen A."/>
            <person name="Logrieco A.F."/>
            <person name="MacCabe A."/>
            <person name="Maekelae M.R."/>
            <person name="Malavazi I."/>
            <person name="Melin P."/>
            <person name="Meyer V."/>
            <person name="Mielnichuk N."/>
            <person name="Miskei M."/>
            <person name="Molnar A.P."/>
            <person name="Mule G."/>
            <person name="Ngan C.Y."/>
            <person name="Orejas M."/>
            <person name="Orosz E."/>
            <person name="Ouedraogo J.P."/>
            <person name="Overkamp K.M."/>
            <person name="Park H.-S."/>
            <person name="Perrone G."/>
            <person name="Piumi F."/>
            <person name="Punt P.J."/>
            <person name="Ram A.F."/>
            <person name="Ramon A."/>
            <person name="Rauscher S."/>
            <person name="Record E."/>
            <person name="Riano-Pachon D.M."/>
            <person name="Robert V."/>
            <person name="Roehrig J."/>
            <person name="Ruller R."/>
            <person name="Salamov A."/>
            <person name="Salih N.S."/>
            <person name="Samson R.A."/>
            <person name="Sandor E."/>
            <person name="Sanguinetti M."/>
            <person name="Schuetze T."/>
            <person name="Sepcic K."/>
            <person name="Shelest E."/>
            <person name="Sherlock G."/>
            <person name="Sophianopoulou V."/>
            <person name="Squina F.M."/>
            <person name="Sun H."/>
            <person name="Susca A."/>
            <person name="Todd R.B."/>
            <person name="Tsang A."/>
            <person name="Unkles S.E."/>
            <person name="van de Wiele N."/>
            <person name="van Rossen-Uffink D."/>
            <person name="Oliveira J.V."/>
            <person name="Vesth T.C."/>
            <person name="Visser J."/>
            <person name="Yu J.-H."/>
            <person name="Zhou M."/>
            <person name="Andersen M.R."/>
            <person name="Archer D.B."/>
            <person name="Baker S.E."/>
            <person name="Benoit I."/>
            <person name="Brakhage A.A."/>
            <person name="Braus G.H."/>
            <person name="Fischer R."/>
            <person name="Frisvad J.C."/>
            <person name="Goldman G.H."/>
            <person name="Houbraken J."/>
            <person name="Oakley B."/>
            <person name="Pocsi I."/>
            <person name="Scazzocchio C."/>
            <person name="Seiboth B."/>
            <person name="vanKuyk P.A."/>
            <person name="Wortman J."/>
            <person name="Dyer P.S."/>
            <person name="Grigoriev I.V."/>
        </authorList>
    </citation>
    <scope>NUCLEOTIDE SEQUENCE [LARGE SCALE GENOMIC DNA]</scope>
    <source>
        <strain evidence="2">CBS 506.65</strain>
    </source>
</reference>
<keyword evidence="2" id="KW-1185">Reference proteome</keyword>
<dbReference type="VEuPathDB" id="FungiDB:ASPZODRAFT_133190"/>
<name>A0A1L9SGH2_9EURO</name>
<dbReference type="Proteomes" id="UP000184188">
    <property type="component" value="Unassembled WGS sequence"/>
</dbReference>
<dbReference type="SUPFAM" id="SSF50494">
    <property type="entry name" value="Trypsin-like serine proteases"/>
    <property type="match status" value="1"/>
</dbReference>
<protein>
    <recommendedName>
        <fullName evidence="3">Peptidase S1 domain-containing protein</fullName>
    </recommendedName>
</protein>